<dbReference type="PANTHER" id="PTHR40074">
    <property type="entry name" value="O-ACETYLTRANSFERASE WECH"/>
    <property type="match status" value="1"/>
</dbReference>
<dbReference type="PANTHER" id="PTHR40074:SF2">
    <property type="entry name" value="O-ACETYLTRANSFERASE WECH"/>
    <property type="match status" value="1"/>
</dbReference>
<evidence type="ECO:0000313" key="10">
    <source>
        <dbReference type="Proteomes" id="UP000580830"/>
    </source>
</evidence>
<dbReference type="RefSeq" id="WP_303729503.1">
    <property type="nucleotide sequence ID" value="NZ_DULP01000073.1"/>
</dbReference>
<feature type="transmembrane region" description="Helical" evidence="7">
    <location>
        <begin position="108"/>
        <end position="126"/>
    </location>
</feature>
<evidence type="ECO:0000256" key="3">
    <source>
        <dbReference type="ARBA" id="ARBA00022475"/>
    </source>
</evidence>
<gene>
    <name evidence="9" type="ORF">GXX24_04635</name>
</gene>
<dbReference type="EMBL" id="DULP01000073">
    <property type="protein sequence ID" value="HHW33410.1"/>
    <property type="molecule type" value="Genomic_DNA"/>
</dbReference>
<accession>A0A832PLW5</accession>
<feature type="transmembrane region" description="Helical" evidence="7">
    <location>
        <begin position="300"/>
        <end position="320"/>
    </location>
</feature>
<keyword evidence="3" id="KW-1003">Cell membrane</keyword>
<dbReference type="GO" id="GO:0009246">
    <property type="term" value="P:enterobacterial common antigen biosynthetic process"/>
    <property type="evidence" value="ECO:0007669"/>
    <property type="project" value="TreeGrafter"/>
</dbReference>
<feature type="transmembrane region" description="Helical" evidence="7">
    <location>
        <begin position="278"/>
        <end position="294"/>
    </location>
</feature>
<feature type="transmembrane region" description="Helical" evidence="7">
    <location>
        <begin position="146"/>
        <end position="166"/>
    </location>
</feature>
<dbReference type="InterPro" id="IPR002656">
    <property type="entry name" value="Acyl_transf_3_dom"/>
</dbReference>
<keyword evidence="4 7" id="KW-0812">Transmembrane</keyword>
<evidence type="ECO:0000256" key="6">
    <source>
        <dbReference type="ARBA" id="ARBA00023136"/>
    </source>
</evidence>
<feature type="transmembrane region" description="Helical" evidence="7">
    <location>
        <begin position="225"/>
        <end position="243"/>
    </location>
</feature>
<dbReference type="Pfam" id="PF01757">
    <property type="entry name" value="Acyl_transf_3"/>
    <property type="match status" value="1"/>
</dbReference>
<evidence type="ECO:0000256" key="2">
    <source>
        <dbReference type="ARBA" id="ARBA00007400"/>
    </source>
</evidence>
<keyword evidence="5 7" id="KW-1133">Transmembrane helix</keyword>
<comment type="caution">
    <text evidence="9">The sequence shown here is derived from an EMBL/GenBank/DDBJ whole genome shotgun (WGS) entry which is preliminary data.</text>
</comment>
<keyword evidence="9" id="KW-0808">Transferase</keyword>
<dbReference type="Proteomes" id="UP000580830">
    <property type="component" value="Unassembled WGS sequence"/>
</dbReference>
<organism evidence="9 10">
    <name type="scientific">Paracoccus solventivorans</name>
    <dbReference type="NCBI Taxonomy" id="53463"/>
    <lineage>
        <taxon>Bacteria</taxon>
        <taxon>Pseudomonadati</taxon>
        <taxon>Pseudomonadota</taxon>
        <taxon>Alphaproteobacteria</taxon>
        <taxon>Rhodobacterales</taxon>
        <taxon>Paracoccaceae</taxon>
        <taxon>Paracoccus</taxon>
    </lineage>
</organism>
<comment type="similarity">
    <text evidence="2">Belongs to the acyltransferase 3 family.</text>
</comment>
<evidence type="ECO:0000256" key="1">
    <source>
        <dbReference type="ARBA" id="ARBA00004651"/>
    </source>
</evidence>
<feature type="transmembrane region" description="Helical" evidence="7">
    <location>
        <begin position="74"/>
        <end position="96"/>
    </location>
</feature>
<sequence>MKSPDDRATHAPVISDKGIVMHILRRDIFERSRIDTVRGLACALLVAHHCTLSLTDYRGWDAETVHRVDEMLSYLRMPVFAFISGLILGITSSPIPNTGFVLKKAKRLLVPFLAVTVILLVGRAAARGDVTPLDIPYSWIYPHSHMWFLPAAFLFFLASAFFSLVADLRQPRGAIIFLALALCASSLPLPSGLPFAADKAAQLAPFFALGIAIAPLRKQASPKHMALVGVVVATFALLLFMAGADASRVLISTAVVSAVFLAMPYVRPLEWIGRYSFSIYLFHGVLISLLIRLAPGAPMFASAATFLAALLVPVAIEMAIRRWLPIAMPLIGQERPPPGVSPVAA</sequence>
<evidence type="ECO:0000256" key="5">
    <source>
        <dbReference type="ARBA" id="ARBA00022989"/>
    </source>
</evidence>
<dbReference type="GO" id="GO:0005886">
    <property type="term" value="C:plasma membrane"/>
    <property type="evidence" value="ECO:0007669"/>
    <property type="project" value="UniProtKB-SubCell"/>
</dbReference>
<evidence type="ECO:0000313" key="9">
    <source>
        <dbReference type="EMBL" id="HHW33410.1"/>
    </source>
</evidence>
<dbReference type="GO" id="GO:0016413">
    <property type="term" value="F:O-acetyltransferase activity"/>
    <property type="evidence" value="ECO:0007669"/>
    <property type="project" value="TreeGrafter"/>
</dbReference>
<feature type="domain" description="Acyltransferase 3" evidence="8">
    <location>
        <begin position="33"/>
        <end position="316"/>
    </location>
</feature>
<reference evidence="9 10" key="1">
    <citation type="journal article" date="2020" name="Biotechnol. Biofuels">
        <title>New insights from the biogas microbiome by comprehensive genome-resolved metagenomics of nearly 1600 species originating from multiple anaerobic digesters.</title>
        <authorList>
            <person name="Campanaro S."/>
            <person name="Treu L."/>
            <person name="Rodriguez-R L.M."/>
            <person name="Kovalovszki A."/>
            <person name="Ziels R.M."/>
            <person name="Maus I."/>
            <person name="Zhu X."/>
            <person name="Kougias P.G."/>
            <person name="Basile A."/>
            <person name="Luo G."/>
            <person name="Schluter A."/>
            <person name="Konstantinidis K.T."/>
            <person name="Angelidaki I."/>
        </authorList>
    </citation>
    <scope>NUCLEOTIDE SEQUENCE [LARGE SCALE GENOMIC DNA]</scope>
    <source>
        <strain evidence="9">AS04akNAM_125</strain>
    </source>
</reference>
<comment type="subcellular location">
    <subcellularLocation>
        <location evidence="1">Cell membrane</location>
        <topology evidence="1">Multi-pass membrane protein</topology>
    </subcellularLocation>
</comment>
<evidence type="ECO:0000256" key="7">
    <source>
        <dbReference type="SAM" id="Phobius"/>
    </source>
</evidence>
<evidence type="ECO:0000256" key="4">
    <source>
        <dbReference type="ARBA" id="ARBA00022692"/>
    </source>
</evidence>
<dbReference type="AlphaFoldDB" id="A0A832PLW5"/>
<protein>
    <submittedName>
        <fullName evidence="9">Acyltransferase</fullName>
    </submittedName>
</protein>
<feature type="transmembrane region" description="Helical" evidence="7">
    <location>
        <begin position="173"/>
        <end position="193"/>
    </location>
</feature>
<keyword evidence="9" id="KW-0012">Acyltransferase</keyword>
<keyword evidence="6 7" id="KW-0472">Membrane</keyword>
<name>A0A832PLW5_9RHOB</name>
<evidence type="ECO:0000259" key="8">
    <source>
        <dbReference type="Pfam" id="PF01757"/>
    </source>
</evidence>
<feature type="transmembrane region" description="Helical" evidence="7">
    <location>
        <begin position="249"/>
        <end position="266"/>
    </location>
</feature>
<proteinExistence type="inferred from homology"/>